<name>A0ABU6P7Y3_9BACI</name>
<protein>
    <submittedName>
        <fullName evidence="3">Gfo/Idh/MocA family oxidoreductase</fullName>
    </submittedName>
</protein>
<sequence>MIRVGIIGTNWITDRLLDAAKLVKNFELTAVYSRTDEKAKEFARKYGVENTFTNLEEMALSPLIDAVYIATPNSYHAEQAILFLQNGKHVLCEKPLAANAKEVSEMIECAKQHHVLLMEAMKSTLVPNFKVIQNNLHKIGPIRKFFSSYCQYSSRYDKYKEGIVLNAFNPVYANGALMDLGTYCLYPLIALFKEPVHIKATSIMLQSGVDGEGSVLLQYEDKEAVVMYSKISNSYLPSEIQGEKGSMIIDKLHSPERVEICYHDGRIEQLTAEQPYPVMYYEVKEFIDLIEQGRTESEINSYENSYKTMQVMDEVRRQIGLVYSSDHK</sequence>
<proteinExistence type="predicted"/>
<dbReference type="SUPFAM" id="SSF51735">
    <property type="entry name" value="NAD(P)-binding Rossmann-fold domains"/>
    <property type="match status" value="1"/>
</dbReference>
<feature type="domain" description="Gfo/Idh/MocA-like oxidoreductase N-terminal" evidence="1">
    <location>
        <begin position="2"/>
        <end position="119"/>
    </location>
</feature>
<dbReference type="SUPFAM" id="SSF55347">
    <property type="entry name" value="Glyceraldehyde-3-phosphate dehydrogenase-like, C-terminal domain"/>
    <property type="match status" value="1"/>
</dbReference>
<dbReference type="InterPro" id="IPR000683">
    <property type="entry name" value="Gfo/Idh/MocA-like_OxRdtase_N"/>
</dbReference>
<dbReference type="Pfam" id="PF22725">
    <property type="entry name" value="GFO_IDH_MocA_C3"/>
    <property type="match status" value="1"/>
</dbReference>
<dbReference type="InterPro" id="IPR036291">
    <property type="entry name" value="NAD(P)-bd_dom_sf"/>
</dbReference>
<dbReference type="RefSeq" id="WP_328016067.1">
    <property type="nucleotide sequence ID" value="NZ_JARTFS010000041.1"/>
</dbReference>
<dbReference type="PANTHER" id="PTHR43054:SF1">
    <property type="entry name" value="SCYLLO-INOSITOL 2-DEHYDROGENASE (NADP(+)) IOLU"/>
    <property type="match status" value="1"/>
</dbReference>
<evidence type="ECO:0000259" key="1">
    <source>
        <dbReference type="Pfam" id="PF01408"/>
    </source>
</evidence>
<keyword evidence="4" id="KW-1185">Reference proteome</keyword>
<gene>
    <name evidence="3" type="ORF">P9271_23850</name>
</gene>
<dbReference type="InterPro" id="IPR055170">
    <property type="entry name" value="GFO_IDH_MocA-like_dom"/>
</dbReference>
<evidence type="ECO:0000259" key="2">
    <source>
        <dbReference type="Pfam" id="PF22725"/>
    </source>
</evidence>
<organism evidence="3 4">
    <name type="scientific">Metabacillus fastidiosus</name>
    <dbReference type="NCBI Taxonomy" id="1458"/>
    <lineage>
        <taxon>Bacteria</taxon>
        <taxon>Bacillati</taxon>
        <taxon>Bacillota</taxon>
        <taxon>Bacilli</taxon>
        <taxon>Bacillales</taxon>
        <taxon>Bacillaceae</taxon>
        <taxon>Metabacillus</taxon>
    </lineage>
</organism>
<reference evidence="3 4" key="1">
    <citation type="submission" date="2023-03" db="EMBL/GenBank/DDBJ databases">
        <title>Bacillus Genome Sequencing.</title>
        <authorList>
            <person name="Dunlap C."/>
        </authorList>
    </citation>
    <scope>NUCLEOTIDE SEQUENCE [LARGE SCALE GENOMIC DNA]</scope>
    <source>
        <strain evidence="3 4">NRS-1717</strain>
    </source>
</reference>
<dbReference type="Gene3D" id="3.30.360.10">
    <property type="entry name" value="Dihydrodipicolinate Reductase, domain 2"/>
    <property type="match status" value="1"/>
</dbReference>
<dbReference type="EMBL" id="JARTFS010000041">
    <property type="protein sequence ID" value="MED4404276.1"/>
    <property type="molecule type" value="Genomic_DNA"/>
</dbReference>
<evidence type="ECO:0000313" key="3">
    <source>
        <dbReference type="EMBL" id="MED4404276.1"/>
    </source>
</evidence>
<evidence type="ECO:0000313" key="4">
    <source>
        <dbReference type="Proteomes" id="UP001342826"/>
    </source>
</evidence>
<accession>A0ABU6P7Y3</accession>
<dbReference type="Gene3D" id="3.40.50.720">
    <property type="entry name" value="NAD(P)-binding Rossmann-like Domain"/>
    <property type="match status" value="1"/>
</dbReference>
<dbReference type="Proteomes" id="UP001342826">
    <property type="component" value="Unassembled WGS sequence"/>
</dbReference>
<dbReference type="Pfam" id="PF01408">
    <property type="entry name" value="GFO_IDH_MocA"/>
    <property type="match status" value="1"/>
</dbReference>
<feature type="domain" description="GFO/IDH/MocA-like oxidoreductase" evidence="2">
    <location>
        <begin position="138"/>
        <end position="247"/>
    </location>
</feature>
<comment type="caution">
    <text evidence="3">The sequence shown here is derived from an EMBL/GenBank/DDBJ whole genome shotgun (WGS) entry which is preliminary data.</text>
</comment>
<dbReference type="PANTHER" id="PTHR43054">
    <property type="match status" value="1"/>
</dbReference>